<evidence type="ECO:0000313" key="3">
    <source>
        <dbReference type="EnsemblMetazoa" id="MESCA009905-PA"/>
    </source>
</evidence>
<proteinExistence type="predicted"/>
<evidence type="ECO:0000256" key="1">
    <source>
        <dbReference type="SAM" id="MobiDB-lite"/>
    </source>
</evidence>
<accession>T1H152</accession>
<reference evidence="4" key="1">
    <citation type="submission" date="2013-02" db="EMBL/GenBank/DDBJ databases">
        <authorList>
            <person name="Hughes D."/>
        </authorList>
    </citation>
    <scope>NUCLEOTIDE SEQUENCE</scope>
    <source>
        <strain>Durham</strain>
        <strain evidence="4">NC isolate 2 -- Noor lab</strain>
    </source>
</reference>
<dbReference type="EMBL" id="CAQQ02016208">
    <property type="status" value="NOT_ANNOTATED_CDS"/>
    <property type="molecule type" value="Genomic_DNA"/>
</dbReference>
<name>T1H152_MEGSC</name>
<dbReference type="InterPro" id="IPR021569">
    <property type="entry name" value="TUG-UBL1"/>
</dbReference>
<evidence type="ECO:0000259" key="2">
    <source>
        <dbReference type="Pfam" id="PF11470"/>
    </source>
</evidence>
<dbReference type="InterPro" id="IPR059238">
    <property type="entry name" value="UBX1_UBXN9"/>
</dbReference>
<dbReference type="PANTHER" id="PTHR46467:SF1">
    <property type="entry name" value="TETHER CONTAINING UBX DOMAIN FOR GLUT4"/>
    <property type="match status" value="1"/>
</dbReference>
<dbReference type="GO" id="GO:0005634">
    <property type="term" value="C:nucleus"/>
    <property type="evidence" value="ECO:0007669"/>
    <property type="project" value="TreeGrafter"/>
</dbReference>
<dbReference type="PANTHER" id="PTHR46467">
    <property type="entry name" value="TETHER CONTAINING UBX DOMAIN FOR GLUT4"/>
    <property type="match status" value="1"/>
</dbReference>
<dbReference type="GO" id="GO:0042593">
    <property type="term" value="P:glucose homeostasis"/>
    <property type="evidence" value="ECO:0007669"/>
    <property type="project" value="TreeGrafter"/>
</dbReference>
<feature type="domain" description="TUG ubiquitin-like" evidence="2">
    <location>
        <begin position="11"/>
        <end position="73"/>
    </location>
</feature>
<sequence>MDSNKKVIVLTVNGRRQTVPVTPSTTILQVLETVCTKHKFESDEFGLKHHNKALDVSQMIRFSGLPNNCTLEMFPLETKRTSQNVDLCIQLESGERFQDTVPPSTILVDCLKKLCPNQFGAMKNPVVVYMRTEFYGNDLSSKCLKDIGINQGRSLIRLVDKNPEELKTQANVYVPLKPSEKPKEEEAKAAPKSKHGGAGGFSITKDLIEKIKPSQKEDNEPRDQSPNRDPQPSTSKGVSSQ</sequence>
<protein>
    <recommendedName>
        <fullName evidence="2">TUG ubiquitin-like domain-containing protein</fullName>
    </recommendedName>
</protein>
<dbReference type="AlphaFoldDB" id="T1H152"/>
<feature type="region of interest" description="Disordered" evidence="1">
    <location>
        <begin position="170"/>
        <end position="241"/>
    </location>
</feature>
<dbReference type="Proteomes" id="UP000015102">
    <property type="component" value="Unassembled WGS sequence"/>
</dbReference>
<feature type="compositionally biased region" description="Polar residues" evidence="1">
    <location>
        <begin position="227"/>
        <end position="241"/>
    </location>
</feature>
<dbReference type="OMA" id="KDIGINQ"/>
<keyword evidence="4" id="KW-1185">Reference proteome</keyword>
<dbReference type="InterPro" id="IPR029071">
    <property type="entry name" value="Ubiquitin-like_domsf"/>
</dbReference>
<organism evidence="3 4">
    <name type="scientific">Megaselia scalaris</name>
    <name type="common">Humpbacked fly</name>
    <name type="synonym">Phora scalaris</name>
    <dbReference type="NCBI Taxonomy" id="36166"/>
    <lineage>
        <taxon>Eukaryota</taxon>
        <taxon>Metazoa</taxon>
        <taxon>Ecdysozoa</taxon>
        <taxon>Arthropoda</taxon>
        <taxon>Hexapoda</taxon>
        <taxon>Insecta</taxon>
        <taxon>Pterygota</taxon>
        <taxon>Neoptera</taxon>
        <taxon>Endopterygota</taxon>
        <taxon>Diptera</taxon>
        <taxon>Brachycera</taxon>
        <taxon>Muscomorpha</taxon>
        <taxon>Platypezoidea</taxon>
        <taxon>Phoridae</taxon>
        <taxon>Megaseliini</taxon>
        <taxon>Megaselia</taxon>
    </lineage>
</organism>
<dbReference type="GO" id="GO:0005737">
    <property type="term" value="C:cytoplasm"/>
    <property type="evidence" value="ECO:0007669"/>
    <property type="project" value="TreeGrafter"/>
</dbReference>
<dbReference type="HOGENOM" id="CLU_1154164_0_0_1"/>
<dbReference type="STRING" id="36166.T1H152"/>
<dbReference type="Pfam" id="PF11470">
    <property type="entry name" value="TUG-UBL1"/>
    <property type="match status" value="1"/>
</dbReference>
<feature type="compositionally biased region" description="Basic and acidic residues" evidence="1">
    <location>
        <begin position="206"/>
        <end position="226"/>
    </location>
</feature>
<dbReference type="EnsemblMetazoa" id="MESCA009905-RA">
    <property type="protein sequence ID" value="MESCA009905-PA"/>
    <property type="gene ID" value="MESCA009905"/>
</dbReference>
<dbReference type="CDD" id="cd16105">
    <property type="entry name" value="Ubl_ASPSCR1_like"/>
    <property type="match status" value="1"/>
</dbReference>
<dbReference type="CDD" id="cd17075">
    <property type="entry name" value="UBX1_UBXN9"/>
    <property type="match status" value="1"/>
</dbReference>
<evidence type="ECO:0000313" key="4">
    <source>
        <dbReference type="Proteomes" id="UP000015102"/>
    </source>
</evidence>
<dbReference type="GO" id="GO:0006886">
    <property type="term" value="P:intracellular protein transport"/>
    <property type="evidence" value="ECO:0007669"/>
    <property type="project" value="TreeGrafter"/>
</dbReference>
<dbReference type="GO" id="GO:0012506">
    <property type="term" value="C:vesicle membrane"/>
    <property type="evidence" value="ECO:0007669"/>
    <property type="project" value="TreeGrafter"/>
</dbReference>
<dbReference type="SUPFAM" id="SSF54236">
    <property type="entry name" value="Ubiquitin-like"/>
    <property type="match status" value="1"/>
</dbReference>
<reference evidence="3" key="2">
    <citation type="submission" date="2015-06" db="UniProtKB">
        <authorList>
            <consortium name="EnsemblMetazoa"/>
        </authorList>
    </citation>
    <scope>IDENTIFICATION</scope>
</reference>
<feature type="compositionally biased region" description="Basic and acidic residues" evidence="1">
    <location>
        <begin position="178"/>
        <end position="189"/>
    </location>
</feature>
<dbReference type="Gene3D" id="3.10.20.90">
    <property type="entry name" value="Phosphatidylinositol 3-kinase Catalytic Subunit, Chain A, domain 1"/>
    <property type="match status" value="1"/>
</dbReference>